<dbReference type="InterPro" id="IPR041726">
    <property type="entry name" value="ACAD10_11_N"/>
</dbReference>
<feature type="domain" description="Acyl-CoA dehydrogenase/oxidase C-terminal" evidence="22">
    <location>
        <begin position="715"/>
        <end position="863"/>
    </location>
</feature>
<dbReference type="InterPro" id="IPR002575">
    <property type="entry name" value="Aminoglycoside_PTrfase"/>
</dbReference>
<feature type="domain" description="Aminoglycoside phosphotransferase" evidence="23">
    <location>
        <begin position="41"/>
        <end position="263"/>
    </location>
</feature>
<dbReference type="Pfam" id="PF02771">
    <property type="entry name" value="Acyl-CoA_dh_N"/>
    <property type="match status" value="1"/>
</dbReference>
<comment type="catalytic activity">
    <reaction evidence="21">
        <text>eicosanoyl-CoA + oxidized [electron-transfer flavoprotein] + H(+) = (2E)-eicosenoyl-CoA + reduced [electron-transfer flavoprotein]</text>
        <dbReference type="Rhea" id="RHEA:47236"/>
        <dbReference type="Rhea" id="RHEA-COMP:10685"/>
        <dbReference type="Rhea" id="RHEA-COMP:10686"/>
        <dbReference type="ChEBI" id="CHEBI:15378"/>
        <dbReference type="ChEBI" id="CHEBI:57380"/>
        <dbReference type="ChEBI" id="CHEBI:57692"/>
        <dbReference type="ChEBI" id="CHEBI:58307"/>
        <dbReference type="ChEBI" id="CHEBI:74691"/>
    </reaction>
    <physiologicalReaction direction="left-to-right" evidence="21">
        <dbReference type="Rhea" id="RHEA:47237"/>
    </physiologicalReaction>
</comment>
<reference evidence="26 27" key="1">
    <citation type="journal article" date="2024" name="Nat. Commun.">
        <title>Phylogenomics reveals the evolutionary origins of lichenization in chlorophyte algae.</title>
        <authorList>
            <person name="Puginier C."/>
            <person name="Libourel C."/>
            <person name="Otte J."/>
            <person name="Skaloud P."/>
            <person name="Haon M."/>
            <person name="Grisel S."/>
            <person name="Petersen M."/>
            <person name="Berrin J.G."/>
            <person name="Delaux P.M."/>
            <person name="Dal Grande F."/>
            <person name="Keller J."/>
        </authorList>
    </citation>
    <scope>NUCLEOTIDE SEQUENCE [LARGE SCALE GENOMIC DNA]</scope>
    <source>
        <strain evidence="26 27">SAG 216-7</strain>
    </source>
</reference>
<comment type="pathway">
    <text evidence="4">Lipid metabolism; fatty acid beta-oxidation.</text>
</comment>
<evidence type="ECO:0000256" key="18">
    <source>
        <dbReference type="ARBA" id="ARBA00048086"/>
    </source>
</evidence>
<keyword evidence="11" id="KW-0443">Lipid metabolism</keyword>
<dbReference type="PANTHER" id="PTHR48083">
    <property type="entry name" value="MEDIUM-CHAIN SPECIFIC ACYL-COA DEHYDROGENASE, MITOCHONDRIAL-RELATED"/>
    <property type="match status" value="1"/>
</dbReference>
<gene>
    <name evidence="26" type="ORF">WJX75_007054</name>
</gene>
<protein>
    <recommendedName>
        <fullName evidence="14">Acyl-CoA dehydrogenase family member 11</fullName>
    </recommendedName>
</protein>
<comment type="catalytic activity">
    <reaction evidence="17">
        <text>docosanoyl-CoA + oxidized [electron-transfer flavoprotein] + H(+) = (2E)-docosenoyl-CoA + reduced [electron-transfer flavoprotein]</text>
        <dbReference type="Rhea" id="RHEA:47228"/>
        <dbReference type="Rhea" id="RHEA-COMP:10685"/>
        <dbReference type="Rhea" id="RHEA-COMP:10686"/>
        <dbReference type="ChEBI" id="CHEBI:15378"/>
        <dbReference type="ChEBI" id="CHEBI:57692"/>
        <dbReference type="ChEBI" id="CHEBI:58307"/>
        <dbReference type="ChEBI" id="CHEBI:65059"/>
        <dbReference type="ChEBI" id="CHEBI:74692"/>
    </reaction>
    <physiologicalReaction direction="left-to-right" evidence="17">
        <dbReference type="Rhea" id="RHEA:47229"/>
    </physiologicalReaction>
</comment>
<dbReference type="Pfam" id="PF00441">
    <property type="entry name" value="Acyl-CoA_dh_1"/>
    <property type="match status" value="1"/>
</dbReference>
<dbReference type="CDD" id="cd05154">
    <property type="entry name" value="ACAD10_11_N-like"/>
    <property type="match status" value="1"/>
</dbReference>
<evidence type="ECO:0000256" key="20">
    <source>
        <dbReference type="ARBA" id="ARBA00048399"/>
    </source>
</evidence>
<evidence type="ECO:0000256" key="15">
    <source>
        <dbReference type="ARBA" id="ARBA00046026"/>
    </source>
</evidence>
<dbReference type="SUPFAM" id="SSF56645">
    <property type="entry name" value="Acyl-CoA dehydrogenase NM domain-like"/>
    <property type="match status" value="1"/>
</dbReference>
<comment type="catalytic activity">
    <reaction evidence="18">
        <text>tetracosanoyl-CoA + oxidized [electron-transfer flavoprotein] + H(+) = (2E)-tetracosenoyl-CoA + reduced [electron-transfer flavoprotein]</text>
        <dbReference type="Rhea" id="RHEA:47232"/>
        <dbReference type="Rhea" id="RHEA-COMP:10685"/>
        <dbReference type="Rhea" id="RHEA-COMP:10686"/>
        <dbReference type="ChEBI" id="CHEBI:15378"/>
        <dbReference type="ChEBI" id="CHEBI:57692"/>
        <dbReference type="ChEBI" id="CHEBI:58307"/>
        <dbReference type="ChEBI" id="CHEBI:65052"/>
        <dbReference type="ChEBI" id="CHEBI:74693"/>
    </reaction>
    <physiologicalReaction direction="left-to-right" evidence="18">
        <dbReference type="Rhea" id="RHEA:47233"/>
    </physiologicalReaction>
</comment>
<dbReference type="InterPro" id="IPR037069">
    <property type="entry name" value="AcylCoA_DH/ox_N_sf"/>
</dbReference>
<dbReference type="PANTHER" id="PTHR48083:SF13">
    <property type="entry name" value="ACYL-COA DEHYDROGENASE FAMILY MEMBER 11"/>
    <property type="match status" value="1"/>
</dbReference>
<evidence type="ECO:0000256" key="10">
    <source>
        <dbReference type="ARBA" id="ARBA00023002"/>
    </source>
</evidence>
<dbReference type="SUPFAM" id="SSF56112">
    <property type="entry name" value="Protein kinase-like (PK-like)"/>
    <property type="match status" value="1"/>
</dbReference>
<evidence type="ECO:0000256" key="6">
    <source>
        <dbReference type="ARBA" id="ARBA00011738"/>
    </source>
</evidence>
<keyword evidence="9" id="KW-0276">Fatty acid metabolism</keyword>
<feature type="domain" description="Acyl-CoA oxidase/dehydrogenase middle" evidence="24">
    <location>
        <begin position="602"/>
        <end position="703"/>
    </location>
</feature>
<evidence type="ECO:0000256" key="5">
    <source>
        <dbReference type="ARBA" id="ARBA00009347"/>
    </source>
</evidence>
<evidence type="ECO:0000256" key="9">
    <source>
        <dbReference type="ARBA" id="ARBA00022832"/>
    </source>
</evidence>
<dbReference type="Gene3D" id="3.90.1200.10">
    <property type="match status" value="1"/>
</dbReference>
<evidence type="ECO:0000259" key="25">
    <source>
        <dbReference type="Pfam" id="PF02771"/>
    </source>
</evidence>
<dbReference type="InterPro" id="IPR009100">
    <property type="entry name" value="AcylCoA_DH/oxidase_NM_dom_sf"/>
</dbReference>
<evidence type="ECO:0000256" key="3">
    <source>
        <dbReference type="ARBA" id="ARBA00004325"/>
    </source>
</evidence>
<organism evidence="26 27">
    <name type="scientific">Coccomyxa subellipsoidea</name>
    <dbReference type="NCBI Taxonomy" id="248742"/>
    <lineage>
        <taxon>Eukaryota</taxon>
        <taxon>Viridiplantae</taxon>
        <taxon>Chlorophyta</taxon>
        <taxon>core chlorophytes</taxon>
        <taxon>Trebouxiophyceae</taxon>
        <taxon>Trebouxiophyceae incertae sedis</taxon>
        <taxon>Coccomyxaceae</taxon>
        <taxon>Coccomyxa</taxon>
    </lineage>
</organism>
<comment type="cofactor">
    <cofactor evidence="1">
        <name>FAD</name>
        <dbReference type="ChEBI" id="CHEBI:57692"/>
    </cofactor>
</comment>
<accession>A0ABR2Z3N2</accession>
<comment type="function">
    <text evidence="15">Acyl-CoA dehydrogenase, that exhibits maximal activity towards saturated C22-CoA. Probably participates in beta-oxydation and energy production but could also play a role in the metabolism of specific fatty acids to control fatty acids composition of cellular lipids in brain.</text>
</comment>
<evidence type="ECO:0000259" key="22">
    <source>
        <dbReference type="Pfam" id="PF00441"/>
    </source>
</evidence>
<keyword evidence="13" id="KW-0576">Peroxisome</keyword>
<evidence type="ECO:0000256" key="17">
    <source>
        <dbReference type="ARBA" id="ARBA00048020"/>
    </source>
</evidence>
<comment type="catalytic activity">
    <reaction evidence="16">
        <text>a 2,3-saturated acyl-CoA + oxidized [electron-transfer flavoprotein] + H(+) = a (2E)-enoyl-CoA + reduced [electron-transfer flavoprotein]</text>
        <dbReference type="Rhea" id="RHEA:44704"/>
        <dbReference type="Rhea" id="RHEA-COMP:10685"/>
        <dbReference type="Rhea" id="RHEA-COMP:10686"/>
        <dbReference type="ChEBI" id="CHEBI:15378"/>
        <dbReference type="ChEBI" id="CHEBI:57692"/>
        <dbReference type="ChEBI" id="CHEBI:58307"/>
        <dbReference type="ChEBI" id="CHEBI:58856"/>
        <dbReference type="ChEBI" id="CHEBI:65111"/>
    </reaction>
    <physiologicalReaction direction="left-to-right" evidence="16">
        <dbReference type="Rhea" id="RHEA:44705"/>
    </physiologicalReaction>
</comment>
<dbReference type="InterPro" id="IPR050741">
    <property type="entry name" value="Acyl-CoA_dehydrogenase"/>
</dbReference>
<dbReference type="InterPro" id="IPR036250">
    <property type="entry name" value="AcylCo_DH-like_C"/>
</dbReference>
<evidence type="ECO:0000256" key="7">
    <source>
        <dbReference type="ARBA" id="ARBA00022630"/>
    </source>
</evidence>
<sequence length="873" mass="93705">MLDTGLAVGEVGGAHVLPKAQLLGYLRSAIQNFPDVTELGVKQFKHGQSNPTYLIQAGGTKYVLRKKPPGKVLSSAHAVEREFQVMAALGGTIMPVPKALCLCTDAGIIGTPFYVMQHVQGRIITDPSCPELTPGERAATYAAMAATLAALHSVRPADVGLSRFGRSSGYCKRQVWRWAQQYRSQLTGPPLPQMTALIAWLEAHIPAEDGDPSATRISHGDFRLDNLVIDPSEPGRVLAVLDWELSTLGHPFADLAYSAMPYHLPSGIEALPSLPNPLPPGLPTENEYIAAYCSVRGIAAPTAEVWSFFMALSLFRAAAILAGVGARAKLGNASSDRAAAVGAEAVVQYIAQRALDTIAASAGRKCAPVTASRAPAPAPEAEALCARGGLAGISGRGGGQATSMQRRYRTRARAAAAAVSSGPVEETSTEALCARSMPYRIGKAGRDAPVAAGFEPPPHVAKLRERVRAFMRKHVYPAEPKLEELAASDKRWTVHPLMEEMKAKAKAEGLWNLWISPDLATNIRPALPEGQDAPDTLLLGAGLSNLEYAFLSEEMGRVVFASEAFNCSAPDTGNMEVLARYGSLEQKRRWLLPLLRGEIRSCFAMTEPEVASSDATNIQSSIKREGRDYVLQGHKWWASGAMDPRCAICIFMGKTDPTAPTHKQQSMILVPMNSQGVKIVRPLTVFGYDDAPHGHAEVIFKDVRVPASNMLLGEGRGFEIAQGRLGPGRLHHCMRAIGMGERAVELMAERALGRTVFRRRMAEHGGFQQQLARCRINLDAARLTVLDAAHALDRVGNKEARGKIAAAKVLAPSTVLSVLDAAIQAHGGAGVSDDVPLARLWAGARTLRIADGPDDVHLISIAKLELSHRRSKL</sequence>
<keyword evidence="10" id="KW-0560">Oxidoreductase</keyword>
<evidence type="ECO:0000256" key="2">
    <source>
        <dbReference type="ARBA" id="ARBA00004275"/>
    </source>
</evidence>
<dbReference type="EMBL" id="JALJOT010000001">
    <property type="protein sequence ID" value="KAK9918804.1"/>
    <property type="molecule type" value="Genomic_DNA"/>
</dbReference>
<keyword evidence="27" id="KW-1185">Reference proteome</keyword>
<keyword evidence="12" id="KW-0472">Membrane</keyword>
<evidence type="ECO:0000313" key="26">
    <source>
        <dbReference type="EMBL" id="KAK9918804.1"/>
    </source>
</evidence>
<evidence type="ECO:0000256" key="14">
    <source>
        <dbReference type="ARBA" id="ARBA00040622"/>
    </source>
</evidence>
<dbReference type="InterPro" id="IPR046373">
    <property type="entry name" value="Acyl-CoA_Oxase/DH_mid-dom_sf"/>
</dbReference>
<dbReference type="InterPro" id="IPR011009">
    <property type="entry name" value="Kinase-like_dom_sf"/>
</dbReference>
<name>A0ABR2Z3N2_9CHLO</name>
<comment type="catalytic activity">
    <reaction evidence="20">
        <text>hexacosanoyl-CoA + oxidized [electron-transfer flavoprotein] + H(+) = (2E)-hexacosenoyl-CoA + reduced [electron-transfer flavoprotein]</text>
        <dbReference type="Rhea" id="RHEA:48216"/>
        <dbReference type="Rhea" id="RHEA-COMP:10685"/>
        <dbReference type="Rhea" id="RHEA-COMP:10686"/>
        <dbReference type="ChEBI" id="CHEBI:15378"/>
        <dbReference type="ChEBI" id="CHEBI:57692"/>
        <dbReference type="ChEBI" id="CHEBI:58307"/>
        <dbReference type="ChEBI" id="CHEBI:64868"/>
        <dbReference type="ChEBI" id="CHEBI:74281"/>
    </reaction>
    <physiologicalReaction direction="left-to-right" evidence="20">
        <dbReference type="Rhea" id="RHEA:48217"/>
    </physiologicalReaction>
</comment>
<comment type="subcellular location">
    <subcellularLocation>
        <location evidence="3">Mitochondrion membrane</location>
    </subcellularLocation>
    <subcellularLocation>
        <location evidence="2">Peroxisome</location>
    </subcellularLocation>
</comment>
<feature type="domain" description="Acyl-CoA dehydrogenase/oxidase N-terminal" evidence="25">
    <location>
        <begin position="540"/>
        <end position="598"/>
    </location>
</feature>
<comment type="catalytic activity">
    <reaction evidence="19">
        <text>tricosanoyl-CoA + oxidized [electron-transfer flavoprotein] + H(+) = (2E)-tricosenoyl-CoA + reduced [electron-transfer flavoprotein]</text>
        <dbReference type="Rhea" id="RHEA:48220"/>
        <dbReference type="Rhea" id="RHEA-COMP:10685"/>
        <dbReference type="Rhea" id="RHEA-COMP:10686"/>
        <dbReference type="ChEBI" id="CHEBI:15378"/>
        <dbReference type="ChEBI" id="CHEBI:57692"/>
        <dbReference type="ChEBI" id="CHEBI:58307"/>
        <dbReference type="ChEBI" id="CHEBI:90118"/>
        <dbReference type="ChEBI" id="CHEBI:90119"/>
    </reaction>
    <physiologicalReaction direction="left-to-right" evidence="19">
        <dbReference type="Rhea" id="RHEA:48221"/>
    </physiologicalReaction>
</comment>
<keyword evidence="8" id="KW-0274">FAD</keyword>
<dbReference type="InterPro" id="IPR009075">
    <property type="entry name" value="AcylCo_DH/oxidase_C"/>
</dbReference>
<comment type="similarity">
    <text evidence="5">Belongs to the acyl-CoA dehydrogenase family.</text>
</comment>
<dbReference type="Pfam" id="PF01636">
    <property type="entry name" value="APH"/>
    <property type="match status" value="1"/>
</dbReference>
<evidence type="ECO:0000256" key="1">
    <source>
        <dbReference type="ARBA" id="ARBA00001974"/>
    </source>
</evidence>
<dbReference type="SUPFAM" id="SSF47203">
    <property type="entry name" value="Acyl-CoA dehydrogenase C-terminal domain-like"/>
    <property type="match status" value="1"/>
</dbReference>
<proteinExistence type="inferred from homology"/>
<evidence type="ECO:0000256" key="16">
    <source>
        <dbReference type="ARBA" id="ARBA00047443"/>
    </source>
</evidence>
<evidence type="ECO:0000256" key="21">
    <source>
        <dbReference type="ARBA" id="ARBA00049140"/>
    </source>
</evidence>
<dbReference type="Proteomes" id="UP001491310">
    <property type="component" value="Unassembled WGS sequence"/>
</dbReference>
<keyword evidence="7" id="KW-0285">Flavoprotein</keyword>
<dbReference type="Gene3D" id="3.30.200.20">
    <property type="entry name" value="Phosphorylase Kinase, domain 1"/>
    <property type="match status" value="1"/>
</dbReference>
<dbReference type="Gene3D" id="1.20.140.10">
    <property type="entry name" value="Butyryl-CoA Dehydrogenase, subunit A, domain 3"/>
    <property type="match status" value="1"/>
</dbReference>
<evidence type="ECO:0000256" key="8">
    <source>
        <dbReference type="ARBA" id="ARBA00022827"/>
    </source>
</evidence>
<evidence type="ECO:0000256" key="11">
    <source>
        <dbReference type="ARBA" id="ARBA00023098"/>
    </source>
</evidence>
<evidence type="ECO:0000259" key="23">
    <source>
        <dbReference type="Pfam" id="PF01636"/>
    </source>
</evidence>
<evidence type="ECO:0000256" key="13">
    <source>
        <dbReference type="ARBA" id="ARBA00023140"/>
    </source>
</evidence>
<dbReference type="InterPro" id="IPR013786">
    <property type="entry name" value="AcylCoA_DH/ox_N"/>
</dbReference>
<evidence type="ECO:0000259" key="24">
    <source>
        <dbReference type="Pfam" id="PF02770"/>
    </source>
</evidence>
<dbReference type="Pfam" id="PF02770">
    <property type="entry name" value="Acyl-CoA_dh_M"/>
    <property type="match status" value="1"/>
</dbReference>
<dbReference type="Gene3D" id="1.10.540.10">
    <property type="entry name" value="Acyl-CoA dehydrogenase/oxidase, N-terminal domain"/>
    <property type="match status" value="1"/>
</dbReference>
<dbReference type="InterPro" id="IPR006091">
    <property type="entry name" value="Acyl-CoA_Oxase/DH_mid-dom"/>
</dbReference>
<evidence type="ECO:0000256" key="19">
    <source>
        <dbReference type="ARBA" id="ARBA00048395"/>
    </source>
</evidence>
<dbReference type="Gene3D" id="2.40.110.10">
    <property type="entry name" value="Butyryl-CoA Dehydrogenase, subunit A, domain 2"/>
    <property type="match status" value="1"/>
</dbReference>
<evidence type="ECO:0000256" key="12">
    <source>
        <dbReference type="ARBA" id="ARBA00023136"/>
    </source>
</evidence>
<evidence type="ECO:0000313" key="27">
    <source>
        <dbReference type="Proteomes" id="UP001491310"/>
    </source>
</evidence>
<evidence type="ECO:0000256" key="4">
    <source>
        <dbReference type="ARBA" id="ARBA00005005"/>
    </source>
</evidence>
<comment type="subunit">
    <text evidence="6">Homodimer.</text>
</comment>
<comment type="caution">
    <text evidence="26">The sequence shown here is derived from an EMBL/GenBank/DDBJ whole genome shotgun (WGS) entry which is preliminary data.</text>
</comment>